<evidence type="ECO:0000313" key="1">
    <source>
        <dbReference type="EMBL" id="KPC45362.1"/>
    </source>
</evidence>
<organism evidence="1 2">
    <name type="scientific">Pseudomonas savastanoi pv. glycinea</name>
    <name type="common">Pseudomonas syringae pv. glycinea</name>
    <dbReference type="NCBI Taxonomy" id="318"/>
    <lineage>
        <taxon>Bacteria</taxon>
        <taxon>Pseudomonadati</taxon>
        <taxon>Pseudomonadota</taxon>
        <taxon>Gammaproteobacteria</taxon>
        <taxon>Pseudomonadales</taxon>
        <taxon>Pseudomonadaceae</taxon>
        <taxon>Pseudomonas</taxon>
    </lineage>
</organism>
<sequence>MQNFYVVERGLDGVQMFIPTIGYSTYARGNMKKKTLQKLKVVKKKIIPSSAIT</sequence>
<evidence type="ECO:0000313" key="2">
    <source>
        <dbReference type="Proteomes" id="UP000037836"/>
    </source>
</evidence>
<keyword evidence="2" id="KW-1185">Reference proteome</keyword>
<comment type="caution">
    <text evidence="1">The sequence shown here is derived from an EMBL/GenBank/DDBJ whole genome shotgun (WGS) entry which is preliminary data.</text>
</comment>
<dbReference type="EMBL" id="LGLO01000042">
    <property type="protein sequence ID" value="KPC45362.1"/>
    <property type="molecule type" value="Genomic_DNA"/>
</dbReference>
<reference evidence="1 2" key="2">
    <citation type="submission" date="2015-10" db="EMBL/GenBank/DDBJ databases">
        <title>Comparative genomics and high-throughput reverse genetic screens identify a new phytobacterial MAMP and an Arabidopsis receptor required for immune elicitation.</title>
        <authorList>
            <person name="Mott G.A."/>
            <person name="Thakur S."/>
            <person name="Wang P.W."/>
            <person name="Desveaux D."/>
            <person name="Guttman D.S."/>
        </authorList>
    </citation>
    <scope>NUCLEOTIDE SEQUENCE [LARGE SCALE GENOMIC DNA]</scope>
    <source>
        <strain evidence="1 2">BR1</strain>
    </source>
</reference>
<dbReference type="Proteomes" id="UP000037836">
    <property type="component" value="Unassembled WGS sequence"/>
</dbReference>
<proteinExistence type="predicted"/>
<gene>
    <name evidence="1" type="ORF">AC496_0827</name>
</gene>
<reference evidence="1 2" key="1">
    <citation type="submission" date="2015-07" db="EMBL/GenBank/DDBJ databases">
        <authorList>
            <person name="O'Brien H.E."/>
            <person name="Thakur S."/>
            <person name="Gong Y."/>
            <person name="Wang P.W."/>
            <person name="Guttman D.S."/>
        </authorList>
    </citation>
    <scope>NUCLEOTIDE SEQUENCE [LARGE SCALE GENOMIC DNA]</scope>
    <source>
        <strain evidence="1 2">BR1</strain>
    </source>
</reference>
<name>A0ABR5LE86_PSESG</name>
<protein>
    <submittedName>
        <fullName evidence="1">Uncharacterized protein</fullName>
    </submittedName>
</protein>
<accession>A0ABR5LE86</accession>